<keyword evidence="2" id="KW-1185">Reference proteome</keyword>
<dbReference type="InterPro" id="IPR003795">
    <property type="entry name" value="DUF192"/>
</dbReference>
<protein>
    <recommendedName>
        <fullName evidence="3">DUF192 domain-containing protein</fullName>
    </recommendedName>
</protein>
<gene>
    <name evidence="1" type="ORF">HNQ41_001662</name>
</gene>
<reference evidence="1 2" key="1">
    <citation type="submission" date="2020-08" db="EMBL/GenBank/DDBJ databases">
        <title>Genomic Encyclopedia of Type Strains, Phase IV (KMG-IV): sequencing the most valuable type-strain genomes for metagenomic binning, comparative biology and taxonomic classification.</title>
        <authorList>
            <person name="Goeker M."/>
        </authorList>
    </citation>
    <scope>NUCLEOTIDE SEQUENCE [LARGE SCALE GENOMIC DNA]</scope>
    <source>
        <strain evidence="1 2">DSM 24696</strain>
    </source>
</reference>
<proteinExistence type="predicted"/>
<dbReference type="InterPro" id="IPR038695">
    <property type="entry name" value="Saro_0823-like_sf"/>
</dbReference>
<sequence length="118" mass="13612">MVIEKSEISVKTSIQVQVADTFVKRFRGLMLKKEPIQHEGLLLSPCNSIHMFFMHFPIDVVFLDRENTVIKTVESLKPWRVTSRIRGAHACLELPVGTIAKYDIRAGWKISFNDLKRD</sequence>
<dbReference type="PANTHER" id="PTHR37953:SF1">
    <property type="entry name" value="UPF0127 PROTEIN MJ1496"/>
    <property type="match status" value="1"/>
</dbReference>
<dbReference type="Proteomes" id="UP000551878">
    <property type="component" value="Unassembled WGS sequence"/>
</dbReference>
<evidence type="ECO:0008006" key="3">
    <source>
        <dbReference type="Google" id="ProtNLM"/>
    </source>
</evidence>
<dbReference type="Pfam" id="PF02643">
    <property type="entry name" value="DUF192"/>
    <property type="match status" value="1"/>
</dbReference>
<evidence type="ECO:0000313" key="2">
    <source>
        <dbReference type="Proteomes" id="UP000551878"/>
    </source>
</evidence>
<dbReference type="AlphaFoldDB" id="A0A840QQ30"/>
<organism evidence="1 2">
    <name type="scientific">Texcoconibacillus texcoconensis</name>
    <dbReference type="NCBI Taxonomy" id="1095777"/>
    <lineage>
        <taxon>Bacteria</taxon>
        <taxon>Bacillati</taxon>
        <taxon>Bacillota</taxon>
        <taxon>Bacilli</taxon>
        <taxon>Bacillales</taxon>
        <taxon>Bacillaceae</taxon>
        <taxon>Texcoconibacillus</taxon>
    </lineage>
</organism>
<name>A0A840QQ30_9BACI</name>
<accession>A0A840QQ30</accession>
<comment type="caution">
    <text evidence="1">The sequence shown here is derived from an EMBL/GenBank/DDBJ whole genome shotgun (WGS) entry which is preliminary data.</text>
</comment>
<dbReference type="EMBL" id="JACHHB010000006">
    <property type="protein sequence ID" value="MBB5173475.1"/>
    <property type="molecule type" value="Genomic_DNA"/>
</dbReference>
<dbReference type="RefSeq" id="WP_184663919.1">
    <property type="nucleotide sequence ID" value="NZ_JACHHB010000006.1"/>
</dbReference>
<dbReference type="PANTHER" id="PTHR37953">
    <property type="entry name" value="UPF0127 PROTEIN MJ1496"/>
    <property type="match status" value="1"/>
</dbReference>
<dbReference type="Gene3D" id="2.60.120.1140">
    <property type="entry name" value="Protein of unknown function DUF192"/>
    <property type="match status" value="1"/>
</dbReference>
<evidence type="ECO:0000313" key="1">
    <source>
        <dbReference type="EMBL" id="MBB5173475.1"/>
    </source>
</evidence>